<proteinExistence type="predicted"/>
<evidence type="ECO:0000313" key="2">
    <source>
        <dbReference type="EMBL" id="KUK76183.1"/>
    </source>
</evidence>
<accession>A0A101HGG0</accession>
<sequence>MKIEIVTIGDELLIGQIPNTNSVWMARELTAEGFRVVAITTVGDAPDDLLKALDTAFVRADILLLTGGVGPTRDDRTKDALCRYFNCGLTFNQEVLQHIEALFERRKIALNPLTRDQAMVPEVATVIPNRVGTAPLLWFEKGEQLLVSMPGVPSEMRTAMQEEIIPRLKQSFRQSSYQRRDYLVTGFSESALAAHLAPFEDQLAAPFSLAYLPTYEGIRLRLSAWGEEHA</sequence>
<dbReference type="InterPro" id="IPR001453">
    <property type="entry name" value="MoaB/Mog_dom"/>
</dbReference>
<reference evidence="3" key="1">
    <citation type="journal article" date="2015" name="MBio">
        <title>Genome-Resolved Metagenomic Analysis Reveals Roles for Candidate Phyla and Other Microbial Community Members in Biogeochemical Transformations in Oil Reservoirs.</title>
        <authorList>
            <person name="Hu P."/>
            <person name="Tom L."/>
            <person name="Singh A."/>
            <person name="Thomas B.C."/>
            <person name="Baker B.J."/>
            <person name="Piceno Y.M."/>
            <person name="Andersen G.L."/>
            <person name="Banfield J.F."/>
        </authorList>
    </citation>
    <scope>NUCLEOTIDE SEQUENCE [LARGE SCALE GENOMIC DNA]</scope>
</reference>
<dbReference type="PANTHER" id="PTHR13939">
    <property type="entry name" value="NICOTINAMIDE-NUCLEOTIDE AMIDOHYDROLASE PNCC"/>
    <property type="match status" value="1"/>
</dbReference>
<gene>
    <name evidence="2" type="ORF">XD92_1320</name>
</gene>
<evidence type="ECO:0000259" key="1">
    <source>
        <dbReference type="SMART" id="SM00852"/>
    </source>
</evidence>
<dbReference type="AlphaFoldDB" id="A0A101HGG0"/>
<protein>
    <submittedName>
        <fullName evidence="2">CinA-like protein</fullName>
    </submittedName>
</protein>
<dbReference type="PANTHER" id="PTHR13939:SF0">
    <property type="entry name" value="NMN AMIDOHYDROLASE-LIKE PROTEIN YFAY"/>
    <property type="match status" value="1"/>
</dbReference>
<feature type="non-terminal residue" evidence="2">
    <location>
        <position position="230"/>
    </location>
</feature>
<dbReference type="EMBL" id="LGGN01000291">
    <property type="protein sequence ID" value="KUK76183.1"/>
    <property type="molecule type" value="Genomic_DNA"/>
</dbReference>
<evidence type="ECO:0000313" key="3">
    <source>
        <dbReference type="Proteomes" id="UP000053860"/>
    </source>
</evidence>
<feature type="domain" description="MoaB/Mog" evidence="1">
    <location>
        <begin position="4"/>
        <end position="171"/>
    </location>
</feature>
<dbReference type="SMART" id="SM00852">
    <property type="entry name" value="MoCF_biosynth"/>
    <property type="match status" value="1"/>
</dbReference>
<dbReference type="Proteomes" id="UP000053860">
    <property type="component" value="Unassembled WGS sequence"/>
</dbReference>
<comment type="caution">
    <text evidence="2">The sequence shown here is derived from an EMBL/GenBank/DDBJ whole genome shotgun (WGS) entry which is preliminary data.</text>
</comment>
<dbReference type="InterPro" id="IPR050101">
    <property type="entry name" value="CinA"/>
</dbReference>
<dbReference type="SUPFAM" id="SSF53218">
    <property type="entry name" value="Molybdenum cofactor biosynthesis proteins"/>
    <property type="match status" value="1"/>
</dbReference>
<dbReference type="InterPro" id="IPR036425">
    <property type="entry name" value="MoaB/Mog-like_dom_sf"/>
</dbReference>
<dbReference type="Pfam" id="PF00994">
    <property type="entry name" value="MoCF_biosynth"/>
    <property type="match status" value="1"/>
</dbReference>
<dbReference type="PATRIC" id="fig|294710.3.peg.1785"/>
<organism evidence="2 3">
    <name type="scientific">Proteiniphilum acetatigenes</name>
    <dbReference type="NCBI Taxonomy" id="294710"/>
    <lineage>
        <taxon>Bacteria</taxon>
        <taxon>Pseudomonadati</taxon>
        <taxon>Bacteroidota</taxon>
        <taxon>Bacteroidia</taxon>
        <taxon>Bacteroidales</taxon>
        <taxon>Dysgonomonadaceae</taxon>
        <taxon>Proteiniphilum</taxon>
    </lineage>
</organism>
<dbReference type="CDD" id="cd00885">
    <property type="entry name" value="cinA"/>
    <property type="match status" value="1"/>
</dbReference>
<name>A0A101HGG0_9BACT</name>
<dbReference type="Gene3D" id="3.40.980.10">
    <property type="entry name" value="MoaB/Mog-like domain"/>
    <property type="match status" value="1"/>
</dbReference>
<dbReference type="NCBIfam" id="TIGR00177">
    <property type="entry name" value="molyb_syn"/>
    <property type="match status" value="1"/>
</dbReference>